<dbReference type="EMBL" id="SLUB01000006">
    <property type="protein sequence ID" value="THE13965.1"/>
    <property type="molecule type" value="Genomic_DNA"/>
</dbReference>
<evidence type="ECO:0000313" key="5">
    <source>
        <dbReference type="EMBL" id="THE13965.1"/>
    </source>
</evidence>
<evidence type="ECO:0000259" key="4">
    <source>
        <dbReference type="Pfam" id="PF13407"/>
    </source>
</evidence>
<protein>
    <submittedName>
        <fullName evidence="5">Sugar ABC transporter substrate-binding protein</fullName>
    </submittedName>
</protein>
<dbReference type="Gene3D" id="3.40.50.2300">
    <property type="match status" value="2"/>
</dbReference>
<comment type="caution">
    <text evidence="5">The sequence shown here is derived from an EMBL/GenBank/DDBJ whole genome shotgun (WGS) entry which is preliminary data.</text>
</comment>
<comment type="subcellular location">
    <subcellularLocation>
        <location evidence="1">Cell envelope</location>
    </subcellularLocation>
</comment>
<name>A0A4S3PWS2_9BACI</name>
<proteinExistence type="inferred from homology"/>
<evidence type="ECO:0000256" key="2">
    <source>
        <dbReference type="ARBA" id="ARBA00007639"/>
    </source>
</evidence>
<dbReference type="GO" id="GO:0030246">
    <property type="term" value="F:carbohydrate binding"/>
    <property type="evidence" value="ECO:0007669"/>
    <property type="project" value="UniProtKB-ARBA"/>
</dbReference>
<dbReference type="AlphaFoldDB" id="A0A4S3PWS2"/>
<dbReference type="Pfam" id="PF13407">
    <property type="entry name" value="Peripla_BP_4"/>
    <property type="match status" value="1"/>
</dbReference>
<feature type="domain" description="Periplasmic binding protein" evidence="4">
    <location>
        <begin position="47"/>
        <end position="294"/>
    </location>
</feature>
<evidence type="ECO:0000256" key="1">
    <source>
        <dbReference type="ARBA" id="ARBA00004196"/>
    </source>
</evidence>
<keyword evidence="6" id="KW-1185">Reference proteome</keyword>
<keyword evidence="3" id="KW-0732">Signal</keyword>
<organism evidence="5 6">
    <name type="scientific">Bacillus timonensis</name>
    <dbReference type="NCBI Taxonomy" id="1033734"/>
    <lineage>
        <taxon>Bacteria</taxon>
        <taxon>Bacillati</taxon>
        <taxon>Bacillota</taxon>
        <taxon>Bacilli</taxon>
        <taxon>Bacillales</taxon>
        <taxon>Bacillaceae</taxon>
        <taxon>Bacillus</taxon>
    </lineage>
</organism>
<sequence length="333" mass="36842">MKKLLVVYALLIIAFLLYLKDFQTREATANLNETKGLQGQVDEKYVMVTFQAGTDYWKKILKGFEDAGQALNVSVEYHGAAQYDVKEQITVLEQVIARKPSGIALSAIHPDALDVTIFKAIDAGIPIVLFDSDAPKSNAYTFIGTNNVNAGATAAHELAHFINRKGKVAVVTIPNQQNQINRLKGFQETIEKQYPEIEIVAIEDGRGDQIVSEQVVKDILTNYPDLKGIFITEANGGVGAGRAVLQLKKDKDVKIVSFDTDKQTLDMIKEGTIEATLAQGTWSMGYWALNYLFHLHHGLIRLPSDPYAHNKLPTLDTGITVVTKKNVDSYYAE</sequence>
<dbReference type="SUPFAM" id="SSF53822">
    <property type="entry name" value="Periplasmic binding protein-like I"/>
    <property type="match status" value="1"/>
</dbReference>
<gene>
    <name evidence="5" type="ORF">E1I69_05545</name>
</gene>
<comment type="similarity">
    <text evidence="2">Belongs to the bacterial solute-binding protein 2 family.</text>
</comment>
<dbReference type="GO" id="GO:0030313">
    <property type="term" value="C:cell envelope"/>
    <property type="evidence" value="ECO:0007669"/>
    <property type="project" value="UniProtKB-SubCell"/>
</dbReference>
<dbReference type="InterPro" id="IPR028082">
    <property type="entry name" value="Peripla_BP_I"/>
</dbReference>
<dbReference type="PANTHER" id="PTHR46847">
    <property type="entry name" value="D-ALLOSE-BINDING PERIPLASMIC PROTEIN-RELATED"/>
    <property type="match status" value="1"/>
</dbReference>
<dbReference type="RefSeq" id="WP_136378604.1">
    <property type="nucleotide sequence ID" value="NZ_SLUB01000006.1"/>
</dbReference>
<dbReference type="CDD" id="cd19969">
    <property type="entry name" value="PBP1_ABC_sugar_binding-like"/>
    <property type="match status" value="1"/>
</dbReference>
<evidence type="ECO:0000313" key="6">
    <source>
        <dbReference type="Proteomes" id="UP000306477"/>
    </source>
</evidence>
<accession>A0A4S3PWS2</accession>
<dbReference type="Proteomes" id="UP000306477">
    <property type="component" value="Unassembled WGS sequence"/>
</dbReference>
<dbReference type="PANTHER" id="PTHR46847:SF1">
    <property type="entry name" value="D-ALLOSE-BINDING PERIPLASMIC PROTEIN-RELATED"/>
    <property type="match status" value="1"/>
</dbReference>
<reference evidence="5 6" key="1">
    <citation type="journal article" date="2019" name="Indoor Air">
        <title>Impacts of indoor surface finishes on bacterial viability.</title>
        <authorList>
            <person name="Hu J."/>
            <person name="Maamar S.B."/>
            <person name="Glawe A.J."/>
            <person name="Gottel N."/>
            <person name="Gilbert J.A."/>
            <person name="Hartmann E.M."/>
        </authorList>
    </citation>
    <scope>NUCLEOTIDE SEQUENCE [LARGE SCALE GENOMIC DNA]</scope>
    <source>
        <strain evidence="5 6">AF060A6</strain>
    </source>
</reference>
<evidence type="ECO:0000256" key="3">
    <source>
        <dbReference type="ARBA" id="ARBA00022729"/>
    </source>
</evidence>
<dbReference type="InterPro" id="IPR025997">
    <property type="entry name" value="SBP_2_dom"/>
</dbReference>
<dbReference type="OrthoDB" id="9800520at2"/>